<accession>A0ACB7PC68</accession>
<evidence type="ECO:0000313" key="2">
    <source>
        <dbReference type="Proteomes" id="UP000724584"/>
    </source>
</evidence>
<dbReference type="Proteomes" id="UP000724584">
    <property type="component" value="Unassembled WGS sequence"/>
</dbReference>
<evidence type="ECO:0000313" key="1">
    <source>
        <dbReference type="EMBL" id="KAH6635902.1"/>
    </source>
</evidence>
<gene>
    <name evidence="1" type="ORF">F5144DRAFT_644191</name>
</gene>
<dbReference type="EMBL" id="JAGIZQ010000003">
    <property type="protein sequence ID" value="KAH6635902.1"/>
    <property type="molecule type" value="Genomic_DNA"/>
</dbReference>
<reference evidence="1 2" key="1">
    <citation type="journal article" date="2021" name="Nat. Commun.">
        <title>Genetic determinants of endophytism in the Arabidopsis root mycobiome.</title>
        <authorList>
            <person name="Mesny F."/>
            <person name="Miyauchi S."/>
            <person name="Thiergart T."/>
            <person name="Pickel B."/>
            <person name="Atanasova L."/>
            <person name="Karlsson M."/>
            <person name="Huettel B."/>
            <person name="Barry K.W."/>
            <person name="Haridas S."/>
            <person name="Chen C."/>
            <person name="Bauer D."/>
            <person name="Andreopoulos W."/>
            <person name="Pangilinan J."/>
            <person name="LaButti K."/>
            <person name="Riley R."/>
            <person name="Lipzen A."/>
            <person name="Clum A."/>
            <person name="Drula E."/>
            <person name="Henrissat B."/>
            <person name="Kohler A."/>
            <person name="Grigoriev I.V."/>
            <person name="Martin F.M."/>
            <person name="Hacquard S."/>
        </authorList>
    </citation>
    <scope>NUCLEOTIDE SEQUENCE [LARGE SCALE GENOMIC DNA]</scope>
    <source>
        <strain evidence="1 2">MPI-SDFR-AT-0079</strain>
    </source>
</reference>
<name>A0ACB7PC68_9PEZI</name>
<keyword evidence="1" id="KW-0808">Transferase</keyword>
<keyword evidence="1" id="KW-0418">Kinase</keyword>
<sequence length="192" mass="21428">MLGGPGSGKGTQCKMLSQRFDFTHISIGDVLRQEINRPGSQYADILRENILAGKIGAKEMTVSILRDEMLRWVAKGTRCFVLDGFPRSKVQCDYFEQLIGPIALLIVLDCPEATMMARLAVADRNRFDDNTTGIRKRIETFQKTTSEVIDEFRGRGKLYSVNSDQEPGVVVLELEAILDGLVNKRTGLCLDI</sequence>
<organism evidence="1 2">
    <name type="scientific">Chaetomium tenue</name>
    <dbReference type="NCBI Taxonomy" id="1854479"/>
    <lineage>
        <taxon>Eukaryota</taxon>
        <taxon>Fungi</taxon>
        <taxon>Dikarya</taxon>
        <taxon>Ascomycota</taxon>
        <taxon>Pezizomycotina</taxon>
        <taxon>Sordariomycetes</taxon>
        <taxon>Sordariomycetidae</taxon>
        <taxon>Sordariales</taxon>
        <taxon>Chaetomiaceae</taxon>
        <taxon>Chaetomium</taxon>
    </lineage>
</organism>
<keyword evidence="2" id="KW-1185">Reference proteome</keyword>
<protein>
    <submittedName>
        <fullName evidence="1">Adenylate kinase-domain-containing protein</fullName>
    </submittedName>
</protein>
<proteinExistence type="predicted"/>
<comment type="caution">
    <text evidence="1">The sequence shown here is derived from an EMBL/GenBank/DDBJ whole genome shotgun (WGS) entry which is preliminary data.</text>
</comment>